<keyword evidence="1" id="KW-1185">Reference proteome</keyword>
<name>A0AAF3FBQ6_9BILA</name>
<accession>A0AAF3FBQ6</accession>
<sequence>MVIFSDEKKWNLDGPDGVGYYWRDLRRDPMVFGTRNFGGGPVM</sequence>
<dbReference type="AlphaFoldDB" id="A0AAF3FBQ6"/>
<protein>
    <submittedName>
        <fullName evidence="2">Uncharacterized protein</fullName>
    </submittedName>
</protein>
<dbReference type="Proteomes" id="UP000887575">
    <property type="component" value="Unassembled WGS sequence"/>
</dbReference>
<evidence type="ECO:0000313" key="1">
    <source>
        <dbReference type="Proteomes" id="UP000887575"/>
    </source>
</evidence>
<reference evidence="2" key="1">
    <citation type="submission" date="2024-02" db="UniProtKB">
        <authorList>
            <consortium name="WormBaseParasite"/>
        </authorList>
    </citation>
    <scope>IDENTIFICATION</scope>
</reference>
<dbReference type="WBParaSite" id="MBELARI_LOCUS3399">
    <property type="protein sequence ID" value="MBELARI_LOCUS3399"/>
    <property type="gene ID" value="MBELARI_LOCUS3399"/>
</dbReference>
<proteinExistence type="predicted"/>
<organism evidence="1 2">
    <name type="scientific">Mesorhabditis belari</name>
    <dbReference type="NCBI Taxonomy" id="2138241"/>
    <lineage>
        <taxon>Eukaryota</taxon>
        <taxon>Metazoa</taxon>
        <taxon>Ecdysozoa</taxon>
        <taxon>Nematoda</taxon>
        <taxon>Chromadorea</taxon>
        <taxon>Rhabditida</taxon>
        <taxon>Rhabditina</taxon>
        <taxon>Rhabditomorpha</taxon>
        <taxon>Rhabditoidea</taxon>
        <taxon>Rhabditidae</taxon>
        <taxon>Mesorhabditinae</taxon>
        <taxon>Mesorhabditis</taxon>
    </lineage>
</organism>
<evidence type="ECO:0000313" key="2">
    <source>
        <dbReference type="WBParaSite" id="MBELARI_LOCUS3399"/>
    </source>
</evidence>